<feature type="transmembrane region" description="Helical" evidence="1">
    <location>
        <begin position="18"/>
        <end position="44"/>
    </location>
</feature>
<accession>A0ABW3CC11</accession>
<reference evidence="3" key="1">
    <citation type="journal article" date="2019" name="Int. J. Syst. Evol. Microbiol.">
        <title>The Global Catalogue of Microorganisms (GCM) 10K type strain sequencing project: providing services to taxonomists for standard genome sequencing and annotation.</title>
        <authorList>
            <consortium name="The Broad Institute Genomics Platform"/>
            <consortium name="The Broad Institute Genome Sequencing Center for Infectious Disease"/>
            <person name="Wu L."/>
            <person name="Ma J."/>
        </authorList>
    </citation>
    <scope>NUCLEOTIDE SEQUENCE [LARGE SCALE GENOMIC DNA]</scope>
    <source>
        <strain evidence="3">JCM 31696</strain>
    </source>
</reference>
<dbReference type="Proteomes" id="UP001597083">
    <property type="component" value="Unassembled WGS sequence"/>
</dbReference>
<keyword evidence="3" id="KW-1185">Reference proteome</keyword>
<protein>
    <submittedName>
        <fullName evidence="2">ABC transporter permease</fullName>
    </submittedName>
</protein>
<feature type="transmembrane region" description="Helical" evidence="1">
    <location>
        <begin position="112"/>
        <end position="138"/>
    </location>
</feature>
<feature type="non-terminal residue" evidence="2">
    <location>
        <position position="1"/>
    </location>
</feature>
<keyword evidence="1" id="KW-0472">Membrane</keyword>
<name>A0ABW3CC11_9ACTN</name>
<evidence type="ECO:0000313" key="3">
    <source>
        <dbReference type="Proteomes" id="UP001597083"/>
    </source>
</evidence>
<evidence type="ECO:0000313" key="2">
    <source>
        <dbReference type="EMBL" id="MFD0852055.1"/>
    </source>
</evidence>
<sequence>QGGDCAGFLRTFAERRQAAFLGVSTLMLVLPGQIGLFWGAPMIARELEAGTHRLVWNQAVTRARWLAVKLALTGLFAMAVTGLTSLVVSWWAGPLDKAAAVNFPVFQKSAPLLFAVRGVVPIGYAAFAFVLGVTIGMLIRRTLPAMAVTLAVFAAVQLGMPTFVRPHLREPVQVSAPLSNLALDGL</sequence>
<feature type="non-terminal residue" evidence="2">
    <location>
        <position position="186"/>
    </location>
</feature>
<dbReference type="EMBL" id="JBHTIR010001024">
    <property type="protein sequence ID" value="MFD0852055.1"/>
    <property type="molecule type" value="Genomic_DNA"/>
</dbReference>
<organism evidence="2 3">
    <name type="scientific">Actinomadura adrarensis</name>
    <dbReference type="NCBI Taxonomy" id="1819600"/>
    <lineage>
        <taxon>Bacteria</taxon>
        <taxon>Bacillati</taxon>
        <taxon>Actinomycetota</taxon>
        <taxon>Actinomycetes</taxon>
        <taxon>Streptosporangiales</taxon>
        <taxon>Thermomonosporaceae</taxon>
        <taxon>Actinomadura</taxon>
    </lineage>
</organism>
<gene>
    <name evidence="2" type="ORF">ACFQ07_07475</name>
</gene>
<feature type="transmembrane region" description="Helical" evidence="1">
    <location>
        <begin position="65"/>
        <end position="92"/>
    </location>
</feature>
<comment type="caution">
    <text evidence="2">The sequence shown here is derived from an EMBL/GenBank/DDBJ whole genome shotgun (WGS) entry which is preliminary data.</text>
</comment>
<keyword evidence="1" id="KW-1133">Transmembrane helix</keyword>
<proteinExistence type="predicted"/>
<evidence type="ECO:0000256" key="1">
    <source>
        <dbReference type="SAM" id="Phobius"/>
    </source>
</evidence>
<keyword evidence="1" id="KW-0812">Transmembrane</keyword>
<feature type="transmembrane region" description="Helical" evidence="1">
    <location>
        <begin position="145"/>
        <end position="164"/>
    </location>
</feature>